<protein>
    <recommendedName>
        <fullName evidence="3">Clp ATPase C-terminal domain-containing protein</fullName>
    </recommendedName>
</protein>
<dbReference type="Gene3D" id="1.10.8.60">
    <property type="match status" value="1"/>
</dbReference>
<reference evidence="4" key="1">
    <citation type="submission" date="2020-07" db="EMBL/GenBank/DDBJ databases">
        <title>Huge and variable diversity of episymbiotic CPR bacteria and DPANN archaea in groundwater ecosystems.</title>
        <authorList>
            <person name="He C.Y."/>
            <person name="Keren R."/>
            <person name="Whittaker M."/>
            <person name="Farag I.F."/>
            <person name="Doudna J."/>
            <person name="Cate J.H.D."/>
            <person name="Banfield J.F."/>
        </authorList>
    </citation>
    <scope>NUCLEOTIDE SEQUENCE</scope>
    <source>
        <strain evidence="4">NC_groundwater_1370_Ag_S-0.2um_69_93</strain>
    </source>
</reference>
<dbReference type="EMBL" id="JACQRX010000200">
    <property type="protein sequence ID" value="MBI4251711.1"/>
    <property type="molecule type" value="Genomic_DNA"/>
</dbReference>
<name>A0A932ZU81_UNCTE</name>
<dbReference type="Pfam" id="PF10431">
    <property type="entry name" value="ClpB_D2-small"/>
    <property type="match status" value="1"/>
</dbReference>
<feature type="domain" description="Clp ATPase C-terminal" evidence="3">
    <location>
        <begin position="1"/>
        <end position="27"/>
    </location>
</feature>
<proteinExistence type="predicted"/>
<evidence type="ECO:0000259" key="3">
    <source>
        <dbReference type="Pfam" id="PF10431"/>
    </source>
</evidence>
<organism evidence="4 5">
    <name type="scientific">Tectimicrobiota bacterium</name>
    <dbReference type="NCBI Taxonomy" id="2528274"/>
    <lineage>
        <taxon>Bacteria</taxon>
        <taxon>Pseudomonadati</taxon>
        <taxon>Nitrospinota/Tectimicrobiota group</taxon>
        <taxon>Candidatus Tectimicrobiota</taxon>
    </lineage>
</organism>
<evidence type="ECO:0000256" key="2">
    <source>
        <dbReference type="ARBA" id="ARBA00022840"/>
    </source>
</evidence>
<dbReference type="GO" id="GO:0005524">
    <property type="term" value="F:ATP binding"/>
    <property type="evidence" value="ECO:0007669"/>
    <property type="project" value="UniProtKB-KW"/>
</dbReference>
<evidence type="ECO:0000256" key="1">
    <source>
        <dbReference type="ARBA" id="ARBA00022741"/>
    </source>
</evidence>
<feature type="non-terminal residue" evidence="4">
    <location>
        <position position="1"/>
    </location>
</feature>
<dbReference type="InterPro" id="IPR019489">
    <property type="entry name" value="Clp_ATPase_C"/>
</dbReference>
<accession>A0A932ZU81</accession>
<evidence type="ECO:0000313" key="4">
    <source>
        <dbReference type="EMBL" id="MBI4251711.1"/>
    </source>
</evidence>
<gene>
    <name evidence="4" type="ORF">HY618_04555</name>
</gene>
<sequence length="34" mass="3783">RRTIQRHIEDVLSEEVLHGEFHDGGGLVVQLAGD</sequence>
<evidence type="ECO:0000313" key="5">
    <source>
        <dbReference type="Proteomes" id="UP000752292"/>
    </source>
</evidence>
<keyword evidence="1" id="KW-0547">Nucleotide-binding</keyword>
<keyword evidence="2" id="KW-0067">ATP-binding</keyword>
<dbReference type="AlphaFoldDB" id="A0A932ZU81"/>
<dbReference type="Proteomes" id="UP000752292">
    <property type="component" value="Unassembled WGS sequence"/>
</dbReference>
<comment type="caution">
    <text evidence="4">The sequence shown here is derived from an EMBL/GenBank/DDBJ whole genome shotgun (WGS) entry which is preliminary data.</text>
</comment>